<evidence type="ECO:0000256" key="1">
    <source>
        <dbReference type="ARBA" id="ARBA00004651"/>
    </source>
</evidence>
<dbReference type="PANTHER" id="PTHR10791:SF157">
    <property type="entry name" value="BIDIRECTIONAL SUGAR TRANSPORTER SWEET"/>
    <property type="match status" value="1"/>
</dbReference>
<dbReference type="InterPro" id="IPR047664">
    <property type="entry name" value="SWEET"/>
</dbReference>
<proteinExistence type="inferred from homology"/>
<comment type="subcellular location">
    <subcellularLocation>
        <location evidence="1">Cell membrane</location>
        <topology evidence="1">Multi-pass membrane protein</topology>
    </subcellularLocation>
</comment>
<keyword evidence="5 10" id="KW-0762">Sugar transport</keyword>
<feature type="transmembrane region" description="Helical" evidence="10">
    <location>
        <begin position="6"/>
        <end position="26"/>
    </location>
</feature>
<keyword evidence="8 10" id="KW-1133">Transmembrane helix</keyword>
<dbReference type="FunFam" id="1.20.1280.290:FF:000003">
    <property type="entry name" value="Bidirectional sugar transporter SWEET"/>
    <property type="match status" value="1"/>
</dbReference>
<gene>
    <name evidence="12" type="primary">SWEET14_2</name>
    <name evidence="12" type="ORF">CK203_002798</name>
</gene>
<comment type="caution">
    <text evidence="10">Lacks conserved residue(s) required for the propagation of feature annotation.</text>
</comment>
<evidence type="ECO:0000256" key="11">
    <source>
        <dbReference type="SAM" id="MobiDB-lite"/>
    </source>
</evidence>
<dbReference type="GO" id="GO:0051119">
    <property type="term" value="F:sugar transmembrane transporter activity"/>
    <property type="evidence" value="ECO:0007669"/>
    <property type="project" value="InterPro"/>
</dbReference>
<evidence type="ECO:0000256" key="6">
    <source>
        <dbReference type="ARBA" id="ARBA00022692"/>
    </source>
</evidence>
<organism evidence="12 13">
    <name type="scientific">Vitis vinifera</name>
    <name type="common">Grape</name>
    <dbReference type="NCBI Taxonomy" id="29760"/>
    <lineage>
        <taxon>Eukaryota</taxon>
        <taxon>Viridiplantae</taxon>
        <taxon>Streptophyta</taxon>
        <taxon>Embryophyta</taxon>
        <taxon>Tracheophyta</taxon>
        <taxon>Spermatophyta</taxon>
        <taxon>Magnoliopsida</taxon>
        <taxon>eudicotyledons</taxon>
        <taxon>Gunneridae</taxon>
        <taxon>Pentapetalae</taxon>
        <taxon>rosids</taxon>
        <taxon>Vitales</taxon>
        <taxon>Vitaceae</taxon>
        <taxon>Viteae</taxon>
        <taxon>Vitis</taxon>
    </lineage>
</organism>
<evidence type="ECO:0000256" key="2">
    <source>
        <dbReference type="ARBA" id="ARBA00007809"/>
    </source>
</evidence>
<comment type="similarity">
    <text evidence="2 10">Belongs to the SWEET sugar transporter family.</text>
</comment>
<accession>A0A438KIF1</accession>
<feature type="transmembrane region" description="Helical" evidence="10">
    <location>
        <begin position="71"/>
        <end position="95"/>
    </location>
</feature>
<keyword evidence="6 10" id="KW-0812">Transmembrane</keyword>
<feature type="transmembrane region" description="Helical" evidence="10">
    <location>
        <begin position="47"/>
        <end position="65"/>
    </location>
</feature>
<dbReference type="InterPro" id="IPR004316">
    <property type="entry name" value="SWEET_rpt"/>
</dbReference>
<keyword evidence="4" id="KW-1003">Cell membrane</keyword>
<protein>
    <recommendedName>
        <fullName evidence="10">Bidirectional sugar transporter SWEET</fullName>
    </recommendedName>
</protein>
<dbReference type="Gene3D" id="1.20.1280.290">
    <property type="match status" value="2"/>
</dbReference>
<comment type="caution">
    <text evidence="12">The sequence shown here is derived from an EMBL/GenBank/DDBJ whole genome shotgun (WGS) entry which is preliminary data.</text>
</comment>
<dbReference type="AlphaFoldDB" id="A0A438KIF1"/>
<comment type="function">
    <text evidence="10">Mediates both low-affinity uptake and efflux of sugar across the membrane.</text>
</comment>
<evidence type="ECO:0000256" key="4">
    <source>
        <dbReference type="ARBA" id="ARBA00022475"/>
    </source>
</evidence>
<evidence type="ECO:0000313" key="13">
    <source>
        <dbReference type="Proteomes" id="UP000288805"/>
    </source>
</evidence>
<evidence type="ECO:0000256" key="10">
    <source>
        <dbReference type="RuleBase" id="RU910715"/>
    </source>
</evidence>
<evidence type="ECO:0000313" key="12">
    <source>
        <dbReference type="EMBL" id="RVX20972.1"/>
    </source>
</evidence>
<evidence type="ECO:0000256" key="8">
    <source>
        <dbReference type="ARBA" id="ARBA00022989"/>
    </source>
</evidence>
<dbReference type="EMBL" id="QGNW01000006">
    <property type="protein sequence ID" value="RVX20972.1"/>
    <property type="molecule type" value="Genomic_DNA"/>
</dbReference>
<keyword evidence="7" id="KW-0677">Repeat</keyword>
<evidence type="ECO:0000256" key="7">
    <source>
        <dbReference type="ARBA" id="ARBA00022737"/>
    </source>
</evidence>
<evidence type="ECO:0000256" key="9">
    <source>
        <dbReference type="ARBA" id="ARBA00023136"/>
    </source>
</evidence>
<keyword evidence="3 10" id="KW-0813">Transport</keyword>
<dbReference type="Proteomes" id="UP000288805">
    <property type="component" value="Unassembled WGS sequence"/>
</dbReference>
<feature type="region of interest" description="Disordered" evidence="11">
    <location>
        <begin position="214"/>
        <end position="249"/>
    </location>
</feature>
<evidence type="ECO:0000256" key="3">
    <source>
        <dbReference type="ARBA" id="ARBA00022448"/>
    </source>
</evidence>
<reference evidence="12 13" key="1">
    <citation type="journal article" date="2018" name="PLoS Genet.">
        <title>Population sequencing reveals clonal diversity and ancestral inbreeding in the grapevine cultivar Chardonnay.</title>
        <authorList>
            <person name="Roach M.J."/>
            <person name="Johnson D.L."/>
            <person name="Bohlmann J."/>
            <person name="van Vuuren H.J."/>
            <person name="Jones S.J."/>
            <person name="Pretorius I.S."/>
            <person name="Schmidt S.A."/>
            <person name="Borneman A.R."/>
        </authorList>
    </citation>
    <scope>NUCLEOTIDE SEQUENCE [LARGE SCALE GENOMIC DNA]</scope>
    <source>
        <strain evidence="13">cv. Chardonnay</strain>
        <tissue evidence="12">Leaf</tissue>
    </source>
</reference>
<name>A0A438KIF1_VITVI</name>
<dbReference type="FunFam" id="1.20.1280.290:FF:000001">
    <property type="entry name" value="Bidirectional sugar transporter SWEET"/>
    <property type="match status" value="1"/>
</dbReference>
<keyword evidence="9 10" id="KW-0472">Membrane</keyword>
<dbReference type="GO" id="GO:0008515">
    <property type="term" value="F:sucrose transmembrane transporter activity"/>
    <property type="evidence" value="ECO:0007669"/>
    <property type="project" value="UniProtKB-ARBA"/>
</dbReference>
<evidence type="ECO:0000256" key="5">
    <source>
        <dbReference type="ARBA" id="ARBA00022597"/>
    </source>
</evidence>
<feature type="transmembrane region" description="Helical" evidence="10">
    <location>
        <begin position="164"/>
        <end position="187"/>
    </location>
</feature>
<dbReference type="Pfam" id="PF03083">
    <property type="entry name" value="MtN3_slv"/>
    <property type="match status" value="2"/>
</dbReference>
<sequence length="249" mass="28013">MAMLTVPHMAFAFGILGNIVSFLVYLAPLPTFYRIYKRKSTEGFQSIPYSVALFSAMLLLYYAFLKTDNQIMLITINSVGTCIEATYLLVYMIYAPRTAKGHRRAKIVGWVCAAFSLCVFAAPLSIMRLVIRTKSVEYMPFPLSFFLTICAVMWFFYGLLIRDFYIAFPNILGFAFGIAQMILYTIYKNAKKGVLAEFKLQELPNGLVFPTLKKAENTDTNPNDQPEDTAMTEGGARDKAVEPSGELKV</sequence>
<feature type="compositionally biased region" description="Basic and acidic residues" evidence="11">
    <location>
        <begin position="235"/>
        <end position="249"/>
    </location>
</feature>
<dbReference type="GO" id="GO:0005886">
    <property type="term" value="C:plasma membrane"/>
    <property type="evidence" value="ECO:0007669"/>
    <property type="project" value="UniProtKB-SubCell"/>
</dbReference>
<feature type="transmembrane region" description="Helical" evidence="10">
    <location>
        <begin position="138"/>
        <end position="157"/>
    </location>
</feature>
<dbReference type="PANTHER" id="PTHR10791">
    <property type="entry name" value="RAG1-ACTIVATING PROTEIN 1"/>
    <property type="match status" value="1"/>
</dbReference>
<feature type="transmembrane region" description="Helical" evidence="10">
    <location>
        <begin position="107"/>
        <end position="126"/>
    </location>
</feature>